<dbReference type="Proteomes" id="UP000254343">
    <property type="component" value="Unassembled WGS sequence"/>
</dbReference>
<keyword evidence="6" id="KW-0997">Cell inner membrane</keyword>
<dbReference type="EMBL" id="UIGB01000001">
    <property type="protein sequence ID" value="SUU85034.1"/>
    <property type="molecule type" value="Genomic_DNA"/>
</dbReference>
<keyword evidence="11" id="KW-0067">ATP-binding</keyword>
<dbReference type="RefSeq" id="WP_002715859.1">
    <property type="nucleotide sequence ID" value="NZ_UFSI01000001.1"/>
</dbReference>
<dbReference type="OrthoDB" id="230260at2"/>
<comment type="similarity">
    <text evidence="3">Belongs to the etk/wzc family.</text>
</comment>
<evidence type="ECO:0000313" key="21">
    <source>
        <dbReference type="Proteomes" id="UP000254343"/>
    </source>
</evidence>
<dbReference type="InterPro" id="IPR027417">
    <property type="entry name" value="P-loop_NTPase"/>
</dbReference>
<feature type="transmembrane region" description="Helical" evidence="17">
    <location>
        <begin position="56"/>
        <end position="76"/>
    </location>
</feature>
<dbReference type="InterPro" id="IPR050445">
    <property type="entry name" value="Bact_polysacc_biosynth/exp"/>
</dbReference>
<dbReference type="Pfam" id="PF13614">
    <property type="entry name" value="AAA_31"/>
    <property type="match status" value="1"/>
</dbReference>
<dbReference type="PANTHER" id="PTHR32309">
    <property type="entry name" value="TYROSINE-PROTEIN KINASE"/>
    <property type="match status" value="1"/>
</dbReference>
<keyword evidence="9" id="KW-0547">Nucleotide-binding</keyword>
<keyword evidence="5" id="KW-1003">Cell membrane</keyword>
<feature type="region of interest" description="Disordered" evidence="16">
    <location>
        <begin position="261"/>
        <end position="292"/>
    </location>
</feature>
<dbReference type="GO" id="GO:0004715">
    <property type="term" value="F:non-membrane spanning protein tyrosine kinase activity"/>
    <property type="evidence" value="ECO:0007669"/>
    <property type="project" value="UniProtKB-EC"/>
</dbReference>
<evidence type="ECO:0000259" key="19">
    <source>
        <dbReference type="Pfam" id="PF13614"/>
    </source>
</evidence>
<dbReference type="InterPro" id="IPR005702">
    <property type="entry name" value="Wzc-like_C"/>
</dbReference>
<evidence type="ECO:0000256" key="3">
    <source>
        <dbReference type="ARBA" id="ARBA00008883"/>
    </source>
</evidence>
<evidence type="ECO:0000256" key="17">
    <source>
        <dbReference type="SAM" id="Phobius"/>
    </source>
</evidence>
<protein>
    <recommendedName>
        <fullName evidence="4">non-specific protein-tyrosine kinase</fullName>
        <ecNumber evidence="4">2.7.10.2</ecNumber>
    </recommendedName>
</protein>
<comment type="subcellular location">
    <subcellularLocation>
        <location evidence="1">Cell inner membrane</location>
        <topology evidence="1">Multi-pass membrane protein</topology>
    </subcellularLocation>
</comment>
<evidence type="ECO:0000256" key="16">
    <source>
        <dbReference type="SAM" id="MobiDB-lite"/>
    </source>
</evidence>
<feature type="transmembrane region" description="Helical" evidence="17">
    <location>
        <begin position="347"/>
        <end position="367"/>
    </location>
</feature>
<keyword evidence="10 20" id="KW-0418">Kinase</keyword>
<keyword evidence="12 17" id="KW-1133">Transmembrane helix</keyword>
<dbReference type="AlphaFoldDB" id="A0A380W7V5"/>
<evidence type="ECO:0000256" key="15">
    <source>
        <dbReference type="ARBA" id="ARBA00051245"/>
    </source>
</evidence>
<evidence type="ECO:0000256" key="13">
    <source>
        <dbReference type="ARBA" id="ARBA00023136"/>
    </source>
</evidence>
<evidence type="ECO:0000256" key="2">
    <source>
        <dbReference type="ARBA" id="ARBA00007316"/>
    </source>
</evidence>
<dbReference type="CDD" id="cd05387">
    <property type="entry name" value="BY-kinase"/>
    <property type="match status" value="1"/>
</dbReference>
<evidence type="ECO:0000256" key="11">
    <source>
        <dbReference type="ARBA" id="ARBA00022840"/>
    </source>
</evidence>
<feature type="domain" description="Polysaccharide chain length determinant N-terminal" evidence="18">
    <location>
        <begin position="43"/>
        <end position="127"/>
    </location>
</feature>
<evidence type="ECO:0000256" key="12">
    <source>
        <dbReference type="ARBA" id="ARBA00022989"/>
    </source>
</evidence>
<name>A0A380W7V5_AFIFE</name>
<evidence type="ECO:0000256" key="4">
    <source>
        <dbReference type="ARBA" id="ARBA00011903"/>
    </source>
</evidence>
<organism evidence="20 21">
    <name type="scientific">Afipia felis</name>
    <name type="common">Cat scratch disease bacillus</name>
    <dbReference type="NCBI Taxonomy" id="1035"/>
    <lineage>
        <taxon>Bacteria</taxon>
        <taxon>Pseudomonadati</taxon>
        <taxon>Pseudomonadota</taxon>
        <taxon>Alphaproteobacteria</taxon>
        <taxon>Hyphomicrobiales</taxon>
        <taxon>Nitrobacteraceae</taxon>
        <taxon>Afipia</taxon>
    </lineage>
</organism>
<proteinExistence type="inferred from homology"/>
<keyword evidence="7 20" id="KW-0808">Transferase</keyword>
<dbReference type="InterPro" id="IPR025669">
    <property type="entry name" value="AAA_dom"/>
</dbReference>
<dbReference type="EC" id="2.7.10.2" evidence="4"/>
<accession>A0A380W7V5</accession>
<comment type="similarity">
    <text evidence="2">Belongs to the CpsD/CapB family.</text>
</comment>
<dbReference type="SUPFAM" id="SSF52540">
    <property type="entry name" value="P-loop containing nucleoside triphosphate hydrolases"/>
    <property type="match status" value="1"/>
</dbReference>
<evidence type="ECO:0000256" key="9">
    <source>
        <dbReference type="ARBA" id="ARBA00022741"/>
    </source>
</evidence>
<comment type="catalytic activity">
    <reaction evidence="15">
        <text>L-tyrosyl-[protein] + ATP = O-phospho-L-tyrosyl-[protein] + ADP + H(+)</text>
        <dbReference type="Rhea" id="RHEA:10596"/>
        <dbReference type="Rhea" id="RHEA-COMP:10136"/>
        <dbReference type="Rhea" id="RHEA-COMP:20101"/>
        <dbReference type="ChEBI" id="CHEBI:15378"/>
        <dbReference type="ChEBI" id="CHEBI:30616"/>
        <dbReference type="ChEBI" id="CHEBI:46858"/>
        <dbReference type="ChEBI" id="CHEBI:61978"/>
        <dbReference type="ChEBI" id="CHEBI:456216"/>
        <dbReference type="EC" id="2.7.10.2"/>
    </reaction>
</comment>
<dbReference type="Gene3D" id="3.40.50.300">
    <property type="entry name" value="P-loop containing nucleotide triphosphate hydrolases"/>
    <property type="match status" value="1"/>
</dbReference>
<evidence type="ECO:0000313" key="20">
    <source>
        <dbReference type="EMBL" id="SUU85034.1"/>
    </source>
</evidence>
<feature type="compositionally biased region" description="Low complexity" evidence="16">
    <location>
        <begin position="278"/>
        <end position="290"/>
    </location>
</feature>
<dbReference type="PANTHER" id="PTHR32309:SF13">
    <property type="entry name" value="FERRIC ENTEROBACTIN TRANSPORT PROTEIN FEPE"/>
    <property type="match status" value="1"/>
</dbReference>
<evidence type="ECO:0000256" key="14">
    <source>
        <dbReference type="ARBA" id="ARBA00023137"/>
    </source>
</evidence>
<dbReference type="Pfam" id="PF02706">
    <property type="entry name" value="Wzz"/>
    <property type="match status" value="1"/>
</dbReference>
<keyword evidence="8 17" id="KW-0812">Transmembrane</keyword>
<keyword evidence="14" id="KW-0829">Tyrosine-protein kinase</keyword>
<evidence type="ECO:0000256" key="7">
    <source>
        <dbReference type="ARBA" id="ARBA00022679"/>
    </source>
</evidence>
<dbReference type="InterPro" id="IPR003856">
    <property type="entry name" value="LPS_length_determ_N"/>
</dbReference>
<feature type="domain" description="AAA" evidence="19">
    <location>
        <begin position="441"/>
        <end position="577"/>
    </location>
</feature>
<reference evidence="20 21" key="1">
    <citation type="submission" date="2018-06" db="EMBL/GenBank/DDBJ databases">
        <authorList>
            <consortium name="Pathogen Informatics"/>
            <person name="Doyle S."/>
        </authorList>
    </citation>
    <scope>NUCLEOTIDE SEQUENCE [LARGE SCALE GENOMIC DNA]</scope>
    <source>
        <strain evidence="20 21">NCTC12722</strain>
    </source>
</reference>
<evidence type="ECO:0000259" key="18">
    <source>
        <dbReference type="Pfam" id="PF02706"/>
    </source>
</evidence>
<evidence type="ECO:0000256" key="1">
    <source>
        <dbReference type="ARBA" id="ARBA00004429"/>
    </source>
</evidence>
<sequence>MNWTHIDRDIAYRIASDIQPIRNIYNAKYGQPGDAQAAPGPYLIELLDTLRRRRRLILTVAFCGTLLASAAALMIAPKYTAAAQIIVEPTQGANSPSSSPASDDSAIDTHVKLLTSHDHLQRVVKSLLADPEFIAVAKRSGAAVAPAVMKPPPASPVIEAETSWVGELNRRLHIWIGTLFRDRHGAIIDIEDLERYLRVAQEDRSRIIVVRYTSRSPEESAIVVNKAVQLYIDSQNDQKSKYTSRELALLRDRIAEARNAATQSATAVQKEARGPTTASQDQSSQAAQDSNTRIRELEREAAASALIYSNLRRREREILDQRGDIGSIARIVSLATPPNQPSSHNPILFILPTLIILLIGGSFIAVIKEQSDRGLRSEQDVKDTLGIPCVGFIPRLSDIRNVKPHQHMLTEPFSAYTESIRSVVGELWLTTPQRAPRTVLISSSVPGEGKTTAAVSIAVCAASLGRRVLMIDLDFKRPSVSRELGNSTAGEIFDVLLRNQSAADITTHIPDLGIDYLAMPTSPLDALPILSDQRLPLLLNELSKTYDSIIIDGPPLLGIIESRLLAPMADKVVFVVKWGSTRREVAQNAISLLRAPNRRGDGIDIPLALLTQVDLKMHATYRYGDAGEALVTYENYYSRSAQS</sequence>
<gene>
    <name evidence="20" type="primary">ywqD</name>
    <name evidence="20" type="ORF">NCTC12722_02239</name>
</gene>
<dbReference type="GO" id="GO:0005886">
    <property type="term" value="C:plasma membrane"/>
    <property type="evidence" value="ECO:0007669"/>
    <property type="project" value="UniProtKB-SubCell"/>
</dbReference>
<evidence type="ECO:0000256" key="8">
    <source>
        <dbReference type="ARBA" id="ARBA00022692"/>
    </source>
</evidence>
<evidence type="ECO:0000256" key="10">
    <source>
        <dbReference type="ARBA" id="ARBA00022777"/>
    </source>
</evidence>
<keyword evidence="13 17" id="KW-0472">Membrane</keyword>
<evidence type="ECO:0000256" key="5">
    <source>
        <dbReference type="ARBA" id="ARBA00022475"/>
    </source>
</evidence>
<evidence type="ECO:0000256" key="6">
    <source>
        <dbReference type="ARBA" id="ARBA00022519"/>
    </source>
</evidence>